<gene>
    <name evidence="1" type="ORF">JMJ77_008435</name>
</gene>
<dbReference type="AlphaFoldDB" id="A0A9P7RI62"/>
<dbReference type="Proteomes" id="UP000699042">
    <property type="component" value="Unassembled WGS sequence"/>
</dbReference>
<keyword evidence="2" id="KW-1185">Reference proteome</keyword>
<evidence type="ECO:0000313" key="1">
    <source>
        <dbReference type="EMBL" id="KAG7055984.1"/>
    </source>
</evidence>
<sequence length="63" mass="6964">MRTIAGVSWRSPGRSEKLLELFWKHTELPRAIGAEIGRDIPGLSGTGCLRSSFLSKLIAIRAR</sequence>
<dbReference type="EMBL" id="JAESDN010000002">
    <property type="protein sequence ID" value="KAG7055984.1"/>
    <property type="molecule type" value="Genomic_DNA"/>
</dbReference>
<name>A0A9P7RI62_9PEZI</name>
<comment type="caution">
    <text evidence="1">The sequence shown here is derived from an EMBL/GenBank/DDBJ whole genome shotgun (WGS) entry which is preliminary data.</text>
</comment>
<reference evidence="1" key="1">
    <citation type="submission" date="2021-05" db="EMBL/GenBank/DDBJ databases">
        <title>Comparative genomics of three Colletotrichum scovillei strains and genetic complementation revealed genes involved fungal growth and virulence on chili pepper.</title>
        <authorList>
            <person name="Hsieh D.-K."/>
            <person name="Chuang S.-C."/>
            <person name="Chen C.-Y."/>
            <person name="Chao Y.-T."/>
            <person name="Lu M.-Y.J."/>
            <person name="Lee M.-H."/>
            <person name="Shih M.-C."/>
        </authorList>
    </citation>
    <scope>NUCLEOTIDE SEQUENCE</scope>
    <source>
        <strain evidence="1">Coll-153</strain>
    </source>
</reference>
<protein>
    <submittedName>
        <fullName evidence="1">Uncharacterized protein</fullName>
    </submittedName>
</protein>
<evidence type="ECO:0000313" key="2">
    <source>
        <dbReference type="Proteomes" id="UP000699042"/>
    </source>
</evidence>
<organism evidence="1 2">
    <name type="scientific">Colletotrichum scovillei</name>
    <dbReference type="NCBI Taxonomy" id="1209932"/>
    <lineage>
        <taxon>Eukaryota</taxon>
        <taxon>Fungi</taxon>
        <taxon>Dikarya</taxon>
        <taxon>Ascomycota</taxon>
        <taxon>Pezizomycotina</taxon>
        <taxon>Sordariomycetes</taxon>
        <taxon>Hypocreomycetidae</taxon>
        <taxon>Glomerellales</taxon>
        <taxon>Glomerellaceae</taxon>
        <taxon>Colletotrichum</taxon>
        <taxon>Colletotrichum acutatum species complex</taxon>
    </lineage>
</organism>
<proteinExistence type="predicted"/>
<accession>A0A9P7RI62</accession>